<comment type="caution">
    <text evidence="1">The sequence shown here is derived from an EMBL/GenBank/DDBJ whole genome shotgun (WGS) entry which is preliminary data.</text>
</comment>
<dbReference type="AlphaFoldDB" id="A0AAN8TQJ2"/>
<sequence>MPLTPKNQLPRSSIETLIGGMQQSPIQSPCSLSRLQRPDEMNNLENNEDPFVNDEYVPDQIEDVQKQDCTGRVDQLDHNMQNSKEHIICATSIHMLSPVNTSYDKFLTKSPILIPELQLSRLNPKRSIILHSEARVVDQTPIHRIRCPGRYNTSPYITTFESSFGSSSKLPVIFDQKHPFDSIFGTHDASLYTNFWKWLREGLLARHKNKINDDDQYKKKRSTLTELMNFGICTVSDKNWFYKLANRGQLLDDSGLWCIHFSICGVLE</sequence>
<organism evidence="1 2">
    <name type="scientific">Solanum bulbocastanum</name>
    <name type="common">Wild potato</name>
    <dbReference type="NCBI Taxonomy" id="147425"/>
    <lineage>
        <taxon>Eukaryota</taxon>
        <taxon>Viridiplantae</taxon>
        <taxon>Streptophyta</taxon>
        <taxon>Embryophyta</taxon>
        <taxon>Tracheophyta</taxon>
        <taxon>Spermatophyta</taxon>
        <taxon>Magnoliopsida</taxon>
        <taxon>eudicotyledons</taxon>
        <taxon>Gunneridae</taxon>
        <taxon>Pentapetalae</taxon>
        <taxon>asterids</taxon>
        <taxon>lamiids</taxon>
        <taxon>Solanales</taxon>
        <taxon>Solanaceae</taxon>
        <taxon>Solanoideae</taxon>
        <taxon>Solaneae</taxon>
        <taxon>Solanum</taxon>
    </lineage>
</organism>
<name>A0AAN8TQJ2_SOLBU</name>
<dbReference type="Proteomes" id="UP001371456">
    <property type="component" value="Unassembled WGS sequence"/>
</dbReference>
<accession>A0AAN8TQJ2</accession>
<proteinExistence type="predicted"/>
<evidence type="ECO:0000313" key="1">
    <source>
        <dbReference type="EMBL" id="KAK6791370.1"/>
    </source>
</evidence>
<protein>
    <submittedName>
        <fullName evidence="1">Uncharacterized protein</fullName>
    </submittedName>
</protein>
<dbReference type="EMBL" id="JBANQN010000004">
    <property type="protein sequence ID" value="KAK6791370.1"/>
    <property type="molecule type" value="Genomic_DNA"/>
</dbReference>
<evidence type="ECO:0000313" key="2">
    <source>
        <dbReference type="Proteomes" id="UP001371456"/>
    </source>
</evidence>
<gene>
    <name evidence="1" type="ORF">RDI58_010451</name>
</gene>
<keyword evidence="2" id="KW-1185">Reference proteome</keyword>
<reference evidence="1 2" key="1">
    <citation type="submission" date="2024-02" db="EMBL/GenBank/DDBJ databases">
        <title>de novo genome assembly of Solanum bulbocastanum strain 11H21.</title>
        <authorList>
            <person name="Hosaka A.J."/>
        </authorList>
    </citation>
    <scope>NUCLEOTIDE SEQUENCE [LARGE SCALE GENOMIC DNA]</scope>
    <source>
        <tissue evidence="1">Young leaves</tissue>
    </source>
</reference>